<dbReference type="Proteomes" id="UP000269669">
    <property type="component" value="Unassembled WGS sequence"/>
</dbReference>
<dbReference type="InterPro" id="IPR051531">
    <property type="entry name" value="N-acetyltransferase"/>
</dbReference>
<dbReference type="InterPro" id="IPR000182">
    <property type="entry name" value="GNAT_dom"/>
</dbReference>
<dbReference type="PANTHER" id="PTHR43792">
    <property type="entry name" value="GNAT FAMILY, PUTATIVE (AFU_ORTHOLOGUE AFUA_3G00765)-RELATED-RELATED"/>
    <property type="match status" value="1"/>
</dbReference>
<dbReference type="GO" id="GO:0016747">
    <property type="term" value="F:acyltransferase activity, transferring groups other than amino-acyl groups"/>
    <property type="evidence" value="ECO:0007669"/>
    <property type="project" value="InterPro"/>
</dbReference>
<dbReference type="PANTHER" id="PTHR43792:SF1">
    <property type="entry name" value="N-ACETYLTRANSFERASE DOMAIN-CONTAINING PROTEIN"/>
    <property type="match status" value="1"/>
</dbReference>
<dbReference type="Gene3D" id="3.40.630.30">
    <property type="match status" value="1"/>
</dbReference>
<reference evidence="2 3" key="1">
    <citation type="submission" date="2018-12" db="EMBL/GenBank/DDBJ databases">
        <title>Sequencing of bacterial isolates from soil warming experiment in Harvard Forest, Massachusetts, USA.</title>
        <authorList>
            <person name="Deangelis K."/>
        </authorList>
    </citation>
    <scope>NUCLEOTIDE SEQUENCE [LARGE SCALE GENOMIC DNA]</scope>
    <source>
        <strain evidence="2 3">EB153</strain>
    </source>
</reference>
<accession>A0A3R9R683</accession>
<sequence length="184" mass="20531">MPICPGEIVTNALRLRRLRKTDTDAFIAMNADLNVMEFFPRPWSPEESKAALARIDQAFDERGFGIYAIEVSGIFGGIVGLSIPSFNAPFTPCVEILWRLTPPSWGKGYATAAAAAVLQTAFQSLPLEEVVSFASRNNVKSIRVMQKIGMRLDPHGDFDHPDVENPTLRPHVLYRISADHLRYM</sequence>
<dbReference type="AlphaFoldDB" id="A0A3R9R683"/>
<dbReference type="PROSITE" id="PS51186">
    <property type="entry name" value="GNAT"/>
    <property type="match status" value="1"/>
</dbReference>
<dbReference type="EMBL" id="RSDW01000001">
    <property type="protein sequence ID" value="RSL18930.1"/>
    <property type="molecule type" value="Genomic_DNA"/>
</dbReference>
<dbReference type="InterPro" id="IPR016181">
    <property type="entry name" value="Acyl_CoA_acyltransferase"/>
</dbReference>
<comment type="caution">
    <text evidence="2">The sequence shown here is derived from an EMBL/GenBank/DDBJ whole genome shotgun (WGS) entry which is preliminary data.</text>
</comment>
<protein>
    <submittedName>
        <fullName evidence="2">RimJ/RimL family protein N-acetyltransferase</fullName>
    </submittedName>
</protein>
<gene>
    <name evidence="2" type="ORF">EDE15_4540</name>
</gene>
<evidence type="ECO:0000313" key="2">
    <source>
        <dbReference type="EMBL" id="RSL18930.1"/>
    </source>
</evidence>
<dbReference type="OrthoDB" id="9798081at2"/>
<name>A0A3R9R683_9BACT</name>
<keyword evidence="3" id="KW-1185">Reference proteome</keyword>
<organism evidence="2 3">
    <name type="scientific">Edaphobacter aggregans</name>
    <dbReference type="NCBI Taxonomy" id="570835"/>
    <lineage>
        <taxon>Bacteria</taxon>
        <taxon>Pseudomonadati</taxon>
        <taxon>Acidobacteriota</taxon>
        <taxon>Terriglobia</taxon>
        <taxon>Terriglobales</taxon>
        <taxon>Acidobacteriaceae</taxon>
        <taxon>Edaphobacter</taxon>
    </lineage>
</organism>
<dbReference type="SUPFAM" id="SSF55729">
    <property type="entry name" value="Acyl-CoA N-acyltransferases (Nat)"/>
    <property type="match status" value="1"/>
</dbReference>
<dbReference type="Pfam" id="PF13302">
    <property type="entry name" value="Acetyltransf_3"/>
    <property type="match status" value="1"/>
</dbReference>
<proteinExistence type="predicted"/>
<keyword evidence="2" id="KW-0808">Transferase</keyword>
<evidence type="ECO:0000259" key="1">
    <source>
        <dbReference type="PROSITE" id="PS51186"/>
    </source>
</evidence>
<dbReference type="RefSeq" id="WP_125487207.1">
    <property type="nucleotide sequence ID" value="NZ_RSDW01000001.1"/>
</dbReference>
<evidence type="ECO:0000313" key="3">
    <source>
        <dbReference type="Proteomes" id="UP000269669"/>
    </source>
</evidence>
<feature type="domain" description="N-acetyltransferase" evidence="1">
    <location>
        <begin position="13"/>
        <end position="179"/>
    </location>
</feature>